<dbReference type="AlphaFoldDB" id="A0A8H6D550"/>
<evidence type="ECO:0000256" key="1">
    <source>
        <dbReference type="SAM" id="MobiDB-lite"/>
    </source>
</evidence>
<reference evidence="2 3" key="1">
    <citation type="submission" date="2020-05" db="EMBL/GenBank/DDBJ databases">
        <title>Identification and distribution of gene clusters putatively required for synthesis of sphingolipid metabolism inhibitors in phylogenetically diverse species of the filamentous fungus Fusarium.</title>
        <authorList>
            <person name="Kim H.-S."/>
            <person name="Busman M."/>
            <person name="Brown D.W."/>
            <person name="Divon H."/>
            <person name="Uhlig S."/>
            <person name="Proctor R.H."/>
        </authorList>
    </citation>
    <scope>NUCLEOTIDE SEQUENCE [LARGE SCALE GENOMIC DNA]</scope>
    <source>
        <strain evidence="2 3">NRRL 66235</strain>
    </source>
</reference>
<dbReference type="EMBL" id="JAAOAN010000546">
    <property type="protein sequence ID" value="KAF5703725.1"/>
    <property type="molecule type" value="Genomic_DNA"/>
</dbReference>
<organism evidence="2 3">
    <name type="scientific">Fusarium mundagurra</name>
    <dbReference type="NCBI Taxonomy" id="1567541"/>
    <lineage>
        <taxon>Eukaryota</taxon>
        <taxon>Fungi</taxon>
        <taxon>Dikarya</taxon>
        <taxon>Ascomycota</taxon>
        <taxon>Pezizomycotina</taxon>
        <taxon>Sordariomycetes</taxon>
        <taxon>Hypocreomycetidae</taxon>
        <taxon>Hypocreales</taxon>
        <taxon>Nectriaceae</taxon>
        <taxon>Fusarium</taxon>
        <taxon>Fusarium fujikuroi species complex</taxon>
    </lineage>
</organism>
<evidence type="ECO:0000313" key="3">
    <source>
        <dbReference type="Proteomes" id="UP000544331"/>
    </source>
</evidence>
<accession>A0A8H6D550</accession>
<name>A0A8H6D550_9HYPO</name>
<protein>
    <submittedName>
        <fullName evidence="2">Uncharacterized protein</fullName>
    </submittedName>
</protein>
<gene>
    <name evidence="2" type="ORF">FMUND_12872</name>
</gene>
<keyword evidence="3" id="KW-1185">Reference proteome</keyword>
<feature type="region of interest" description="Disordered" evidence="1">
    <location>
        <begin position="1"/>
        <end position="31"/>
    </location>
</feature>
<dbReference type="OrthoDB" id="3546297at2759"/>
<proteinExistence type="predicted"/>
<feature type="compositionally biased region" description="Basic and acidic residues" evidence="1">
    <location>
        <begin position="11"/>
        <end position="26"/>
    </location>
</feature>
<evidence type="ECO:0000313" key="2">
    <source>
        <dbReference type="EMBL" id="KAF5703725.1"/>
    </source>
</evidence>
<sequence>MARNAPEDLELGDRPPARPESARPESPKLIGPPVAMTFSNWDETYFNQFRLNPHELSYLAVHDFRYLQMKNIYYCEMNLLNKYPSGTPLNEGNIVELRRLLAEYCQALKDYEFMLRLPKPSERKVRVQRQCLEHVGSGRKLDRNDHRVIRGPNVGFLGRIFSQDLSDAAPGKTIKLKGKFDILFRDLSGMDIIRRICVGTLAGAPFLLVPMIIL</sequence>
<dbReference type="Proteomes" id="UP000544331">
    <property type="component" value="Unassembled WGS sequence"/>
</dbReference>
<comment type="caution">
    <text evidence="2">The sequence shown here is derived from an EMBL/GenBank/DDBJ whole genome shotgun (WGS) entry which is preliminary data.</text>
</comment>